<keyword evidence="3" id="KW-1185">Reference proteome</keyword>
<sequence length="72" mass="8119">MEKAIRFRAAITALFGLIGLGLAIVTVYVFRLDKNHGSVNVLMLLTLLSVFFMVGHMIALTMLIKKKRRENL</sequence>
<dbReference type="AlphaFoldDB" id="A0A1X7HT50"/>
<evidence type="ECO:0000313" key="2">
    <source>
        <dbReference type="EMBL" id="SMF92496.1"/>
    </source>
</evidence>
<dbReference type="STRING" id="1313296.SAMN05661091_5854"/>
<feature type="transmembrane region" description="Helical" evidence="1">
    <location>
        <begin position="7"/>
        <end position="30"/>
    </location>
</feature>
<keyword evidence="1" id="KW-0472">Membrane</keyword>
<dbReference type="Proteomes" id="UP000192940">
    <property type="component" value="Chromosome I"/>
</dbReference>
<accession>A0A1X7HT50</accession>
<reference evidence="2 3" key="1">
    <citation type="submission" date="2017-04" db="EMBL/GenBank/DDBJ databases">
        <authorList>
            <person name="Afonso C.L."/>
            <person name="Miller P.J."/>
            <person name="Scott M.A."/>
            <person name="Spackman E."/>
            <person name="Goraichik I."/>
            <person name="Dimitrov K.M."/>
            <person name="Suarez D.L."/>
            <person name="Swayne D.E."/>
        </authorList>
    </citation>
    <scope>NUCLEOTIDE SEQUENCE [LARGE SCALE GENOMIC DNA]</scope>
    <source>
        <strain evidence="2 3">N3/975</strain>
    </source>
</reference>
<protein>
    <submittedName>
        <fullName evidence="2">Uncharacterized protein</fullName>
    </submittedName>
</protein>
<feature type="transmembrane region" description="Helical" evidence="1">
    <location>
        <begin position="42"/>
        <end position="64"/>
    </location>
</feature>
<dbReference type="RefSeq" id="WP_208916565.1">
    <property type="nucleotide sequence ID" value="NZ_LT840184.1"/>
</dbReference>
<name>A0A1X7HT50_9BACL</name>
<evidence type="ECO:0000256" key="1">
    <source>
        <dbReference type="SAM" id="Phobius"/>
    </source>
</evidence>
<keyword evidence="1" id="KW-0812">Transmembrane</keyword>
<proteinExistence type="predicted"/>
<organism evidence="2 3">
    <name type="scientific">Paenibacillus uliginis N3/975</name>
    <dbReference type="NCBI Taxonomy" id="1313296"/>
    <lineage>
        <taxon>Bacteria</taxon>
        <taxon>Bacillati</taxon>
        <taxon>Bacillota</taxon>
        <taxon>Bacilli</taxon>
        <taxon>Bacillales</taxon>
        <taxon>Paenibacillaceae</taxon>
        <taxon>Paenibacillus</taxon>
    </lineage>
</organism>
<evidence type="ECO:0000313" key="3">
    <source>
        <dbReference type="Proteomes" id="UP000192940"/>
    </source>
</evidence>
<keyword evidence="1" id="KW-1133">Transmembrane helix</keyword>
<gene>
    <name evidence="2" type="ORF">SAMN05661091_5854</name>
</gene>
<dbReference type="EMBL" id="LT840184">
    <property type="protein sequence ID" value="SMF92496.1"/>
    <property type="molecule type" value="Genomic_DNA"/>
</dbReference>